<keyword evidence="3" id="KW-1185">Reference proteome</keyword>
<organism evidence="2 3">
    <name type="scientific">Pseudotamlana haliotis</name>
    <dbReference type="NCBI Taxonomy" id="2614804"/>
    <lineage>
        <taxon>Bacteria</taxon>
        <taxon>Pseudomonadati</taxon>
        <taxon>Bacteroidota</taxon>
        <taxon>Flavobacteriia</taxon>
        <taxon>Flavobacteriales</taxon>
        <taxon>Flavobacteriaceae</taxon>
        <taxon>Pseudotamlana</taxon>
    </lineage>
</organism>
<evidence type="ECO:0000313" key="3">
    <source>
        <dbReference type="Proteomes" id="UP000441333"/>
    </source>
</evidence>
<proteinExistence type="predicted"/>
<name>A0A6N6MF04_9FLAO</name>
<keyword evidence="1" id="KW-0472">Membrane</keyword>
<dbReference type="EMBL" id="WAAT01000037">
    <property type="protein sequence ID" value="KAB1068335.1"/>
    <property type="molecule type" value="Genomic_DNA"/>
</dbReference>
<dbReference type="AlphaFoldDB" id="A0A6N6MF04"/>
<gene>
    <name evidence="2" type="ORF">F6U93_06445</name>
</gene>
<reference evidence="2 3" key="1">
    <citation type="submission" date="2019-09" db="EMBL/GenBank/DDBJ databases">
        <authorList>
            <person name="Cao W.R."/>
        </authorList>
    </citation>
    <scope>NUCLEOTIDE SEQUENCE [LARGE SCALE GENOMIC DNA]</scope>
    <source>
        <strain evidence="2 3">B1N29</strain>
    </source>
</reference>
<sequence length="114" mass="12969">MPEKLIEIKEVALNNNCPECYNTKGLHLLFKQKVVETSFYKALTPEIKHELNCKTCETAIYPEQWTDDIDRVVDYQKKVFEPKSPFTKLKALSWTLIISAIAIIGIGISVVVAL</sequence>
<evidence type="ECO:0000313" key="2">
    <source>
        <dbReference type="EMBL" id="KAB1068335.1"/>
    </source>
</evidence>
<accession>A0A6N6MF04</accession>
<comment type="caution">
    <text evidence="2">The sequence shown here is derived from an EMBL/GenBank/DDBJ whole genome shotgun (WGS) entry which is preliminary data.</text>
</comment>
<keyword evidence="1" id="KW-1133">Transmembrane helix</keyword>
<protein>
    <submittedName>
        <fullName evidence="2">Uncharacterized protein</fullName>
    </submittedName>
</protein>
<keyword evidence="1" id="KW-0812">Transmembrane</keyword>
<dbReference type="RefSeq" id="WP_150938005.1">
    <property type="nucleotide sequence ID" value="NZ_WAAT01000037.1"/>
</dbReference>
<feature type="transmembrane region" description="Helical" evidence="1">
    <location>
        <begin position="91"/>
        <end position="113"/>
    </location>
</feature>
<evidence type="ECO:0000256" key="1">
    <source>
        <dbReference type="SAM" id="Phobius"/>
    </source>
</evidence>
<dbReference type="Proteomes" id="UP000441333">
    <property type="component" value="Unassembled WGS sequence"/>
</dbReference>